<feature type="transmembrane region" description="Helical" evidence="8">
    <location>
        <begin position="350"/>
        <end position="370"/>
    </location>
</feature>
<gene>
    <name evidence="10" type="ORF">BP422_29175</name>
</gene>
<comment type="similarity">
    <text evidence="2">Belongs to the ABC-2 integral membrane protein family.</text>
</comment>
<dbReference type="Pfam" id="PF12698">
    <property type="entry name" value="ABC2_membrane_3"/>
    <property type="match status" value="1"/>
</dbReference>
<evidence type="ECO:0000313" key="10">
    <source>
        <dbReference type="EMBL" id="ASJ57222.1"/>
    </source>
</evidence>
<dbReference type="GO" id="GO:0140359">
    <property type="term" value="F:ABC-type transporter activity"/>
    <property type="evidence" value="ECO:0007669"/>
    <property type="project" value="InterPro"/>
</dbReference>
<keyword evidence="3" id="KW-0813">Transport</keyword>
<feature type="transmembrane region" description="Helical" evidence="8">
    <location>
        <begin position="188"/>
        <end position="207"/>
    </location>
</feature>
<feature type="transmembrane region" description="Helical" evidence="8">
    <location>
        <begin position="263"/>
        <end position="285"/>
    </location>
</feature>
<dbReference type="InterPro" id="IPR047817">
    <property type="entry name" value="ABC2_TM_bact-type"/>
</dbReference>
<dbReference type="InterPro" id="IPR051449">
    <property type="entry name" value="ABC-2_transporter_component"/>
</dbReference>
<dbReference type="AlphaFoldDB" id="A0A220MQG4"/>
<evidence type="ECO:0000256" key="6">
    <source>
        <dbReference type="ARBA" id="ARBA00022989"/>
    </source>
</evidence>
<keyword evidence="5 8" id="KW-0812">Transmembrane</keyword>
<dbReference type="GO" id="GO:0005886">
    <property type="term" value="C:plasma membrane"/>
    <property type="evidence" value="ECO:0007669"/>
    <property type="project" value="UniProtKB-SubCell"/>
</dbReference>
<protein>
    <submittedName>
        <fullName evidence="10">ABC transporter permease</fullName>
    </submittedName>
</protein>
<evidence type="ECO:0000256" key="7">
    <source>
        <dbReference type="ARBA" id="ARBA00023136"/>
    </source>
</evidence>
<name>A0A220MQG4_9BACL</name>
<keyword evidence="4" id="KW-1003">Cell membrane</keyword>
<keyword evidence="7 8" id="KW-0472">Membrane</keyword>
<evidence type="ECO:0000259" key="9">
    <source>
        <dbReference type="PROSITE" id="PS51012"/>
    </source>
</evidence>
<dbReference type="PANTHER" id="PTHR30294:SF45">
    <property type="entry name" value="LINEARMYCIN RESISTANCE PERMEASE PROTEIN LNRN"/>
    <property type="match status" value="1"/>
</dbReference>
<dbReference type="RefSeq" id="WP_088910680.1">
    <property type="nucleotide sequence ID" value="NZ_CP018145.1"/>
</dbReference>
<feature type="transmembrane region" description="Helical" evidence="8">
    <location>
        <begin position="297"/>
        <end position="315"/>
    </location>
</feature>
<dbReference type="InterPro" id="IPR013525">
    <property type="entry name" value="ABC2_TM"/>
</dbReference>
<reference evidence="10 11" key="1">
    <citation type="submission" date="2016-11" db="EMBL/GenBank/DDBJ databases">
        <authorList>
            <person name="Jaros S."/>
            <person name="Januszkiewicz K."/>
            <person name="Wedrychowicz H."/>
        </authorList>
    </citation>
    <scope>NUCLEOTIDE SEQUENCE [LARGE SCALE GENOMIC DNA]</scope>
    <source>
        <strain evidence="10 11">NF2</strain>
    </source>
</reference>
<feature type="domain" description="ABC transmembrane type-2" evidence="9">
    <location>
        <begin position="151"/>
        <end position="375"/>
    </location>
</feature>
<dbReference type="KEGG" id="bfm:BP422_29175"/>
<sequence length="382" mass="42197">MSEMLWLIRKTLMETFRSKKSWFTYLGLPIAGVLLSLTLYSNAGSGTIHVGIINQDGDQVITQDTIRFIERLNSIKVTVIDEQTMREQIVSGELDSGIVFEPGYAASVREGAPAHLNIVSVKGEQVTAYVKAMLHSYIGNLAAIGKAAQADEAKFTKLYTAYHVQSYKLNTVTLQDTSNVTRVTNQSIGFLIMFMMFSAVDMSEIILKEKGNRTFLRLLSSPMSARSYVFSNIIVSIFILLLQIIVTLLVMKTVFGIDAGVAYSQMILPLFVFALGAIALSLMTVTFAKSRAGAGAVSNLIIVPTCLLAGCFFPMEIMPDTVRKISTFLPQHWLLDTVNKLQQGYSLGSLYLNIAILLAFATVFALIAIYRFGRNNDSRQFV</sequence>
<keyword evidence="6 8" id="KW-1133">Transmembrane helix</keyword>
<dbReference type="Proteomes" id="UP000197781">
    <property type="component" value="Chromosome"/>
</dbReference>
<feature type="transmembrane region" description="Helical" evidence="8">
    <location>
        <begin position="21"/>
        <end position="40"/>
    </location>
</feature>
<evidence type="ECO:0000256" key="3">
    <source>
        <dbReference type="ARBA" id="ARBA00022448"/>
    </source>
</evidence>
<dbReference type="EMBL" id="CP018145">
    <property type="protein sequence ID" value="ASJ57222.1"/>
    <property type="molecule type" value="Genomic_DNA"/>
</dbReference>
<evidence type="ECO:0000256" key="8">
    <source>
        <dbReference type="SAM" id="Phobius"/>
    </source>
</evidence>
<evidence type="ECO:0000256" key="4">
    <source>
        <dbReference type="ARBA" id="ARBA00022475"/>
    </source>
</evidence>
<feature type="transmembrane region" description="Helical" evidence="8">
    <location>
        <begin position="228"/>
        <end position="251"/>
    </location>
</feature>
<dbReference type="PANTHER" id="PTHR30294">
    <property type="entry name" value="MEMBRANE COMPONENT OF ABC TRANSPORTER YHHJ-RELATED"/>
    <property type="match status" value="1"/>
</dbReference>
<proteinExistence type="inferred from homology"/>
<accession>A0A220MQG4</accession>
<evidence type="ECO:0000256" key="1">
    <source>
        <dbReference type="ARBA" id="ARBA00004651"/>
    </source>
</evidence>
<dbReference type="Gene3D" id="3.40.1710.10">
    <property type="entry name" value="abc type-2 transporter like domain"/>
    <property type="match status" value="1"/>
</dbReference>
<evidence type="ECO:0000313" key="11">
    <source>
        <dbReference type="Proteomes" id="UP000197781"/>
    </source>
</evidence>
<evidence type="ECO:0000256" key="5">
    <source>
        <dbReference type="ARBA" id="ARBA00022692"/>
    </source>
</evidence>
<evidence type="ECO:0000256" key="2">
    <source>
        <dbReference type="ARBA" id="ARBA00007783"/>
    </source>
</evidence>
<organism evidence="10 11">
    <name type="scientific">Brevibacillus formosus</name>
    <dbReference type="NCBI Taxonomy" id="54913"/>
    <lineage>
        <taxon>Bacteria</taxon>
        <taxon>Bacillati</taxon>
        <taxon>Bacillota</taxon>
        <taxon>Bacilli</taxon>
        <taxon>Bacillales</taxon>
        <taxon>Paenibacillaceae</taxon>
        <taxon>Brevibacillus</taxon>
    </lineage>
</organism>
<comment type="subcellular location">
    <subcellularLocation>
        <location evidence="1">Cell membrane</location>
        <topology evidence="1">Multi-pass membrane protein</topology>
    </subcellularLocation>
</comment>
<dbReference type="PROSITE" id="PS51012">
    <property type="entry name" value="ABC_TM2"/>
    <property type="match status" value="1"/>
</dbReference>